<accession>A0A6J7F9I3</accession>
<protein>
    <submittedName>
        <fullName evidence="13">Unannotated protein</fullName>
    </submittedName>
</protein>
<dbReference type="EMBL" id="CAFBLP010000113">
    <property type="protein sequence ID" value="CAB4891711.1"/>
    <property type="molecule type" value="Genomic_DNA"/>
</dbReference>
<dbReference type="Pfam" id="PF17820">
    <property type="entry name" value="PDZ_6"/>
    <property type="match status" value="1"/>
</dbReference>
<feature type="transmembrane region" description="Helical" evidence="10">
    <location>
        <begin position="385"/>
        <end position="409"/>
    </location>
</feature>
<dbReference type="GO" id="GO:0004222">
    <property type="term" value="F:metalloendopeptidase activity"/>
    <property type="evidence" value="ECO:0007669"/>
    <property type="project" value="InterPro"/>
</dbReference>
<dbReference type="InterPro" id="IPR004387">
    <property type="entry name" value="Pept_M50_Zn"/>
</dbReference>
<comment type="subcellular location">
    <subcellularLocation>
        <location evidence="2">Membrane</location>
        <topology evidence="2">Multi-pass membrane protein</topology>
    </subcellularLocation>
</comment>
<comment type="cofactor">
    <cofactor evidence="1">
        <name>Zn(2+)</name>
        <dbReference type="ChEBI" id="CHEBI:29105"/>
    </cofactor>
</comment>
<evidence type="ECO:0000259" key="11">
    <source>
        <dbReference type="Pfam" id="PF02163"/>
    </source>
</evidence>
<evidence type="ECO:0000256" key="9">
    <source>
        <dbReference type="ARBA" id="ARBA00023136"/>
    </source>
</evidence>
<keyword evidence="9 10" id="KW-0472">Membrane</keyword>
<keyword evidence="4 10" id="KW-0812">Transmembrane</keyword>
<dbReference type="PANTHER" id="PTHR42837">
    <property type="entry name" value="REGULATOR OF SIGMA-E PROTEASE RSEP"/>
    <property type="match status" value="1"/>
</dbReference>
<feature type="domain" description="Peptidase M50" evidence="11">
    <location>
        <begin position="54"/>
        <end position="396"/>
    </location>
</feature>
<evidence type="ECO:0000256" key="7">
    <source>
        <dbReference type="ARBA" id="ARBA00022989"/>
    </source>
</evidence>
<evidence type="ECO:0000256" key="8">
    <source>
        <dbReference type="ARBA" id="ARBA00023049"/>
    </source>
</evidence>
<dbReference type="InterPro" id="IPR008915">
    <property type="entry name" value="Peptidase_M50"/>
</dbReference>
<sequence>MSNTYEKFRNEVVAGGGIDVPDETVGGARAVVGLGALVALLVVLAIANIWVFVFVSGLLMSVFLHECGHYVTARKSGMKVTQFFMGMGPRLWSFKRGDIEYGVRALPIGAFVRIIGMNNLDETDPADEPVAYRSKSYPKRMWVITAGSVMHMIIAVLLLLTVYTVWGKNRPTGEVAFIRIETQGPAARAGVQIDDVISSIDGVAVHRAGQFVDLIHAHTPGDTATLELVRGGQPVTVAVQLGTNPTPGNENLAYLGVSSGEKSAFQNVPVSEAVGSSFTDLGSAAWQSVQGVVKVMNPVNIWQHLSGANTDQSSQPVTVYGISRLSSTIGNETGLPGILLTLAGVNVFVGLLNMFPLLPFDGGHAAIATYERIRSRRNRRYTADVAKMVPVAMTVMTFLAFVLFAGLYLDITNPIR</sequence>
<keyword evidence="8" id="KW-0482">Metalloprotease</keyword>
<name>A0A6J7F9I3_9ZZZZ</name>
<evidence type="ECO:0000256" key="5">
    <source>
        <dbReference type="ARBA" id="ARBA00022801"/>
    </source>
</evidence>
<evidence type="ECO:0000256" key="3">
    <source>
        <dbReference type="ARBA" id="ARBA00022670"/>
    </source>
</evidence>
<evidence type="ECO:0000256" key="2">
    <source>
        <dbReference type="ARBA" id="ARBA00004141"/>
    </source>
</evidence>
<keyword evidence="5" id="KW-0378">Hydrolase</keyword>
<keyword evidence="3" id="KW-0645">Protease</keyword>
<dbReference type="Pfam" id="PF02163">
    <property type="entry name" value="Peptidase_M50"/>
    <property type="match status" value="1"/>
</dbReference>
<dbReference type="Gene3D" id="2.30.42.10">
    <property type="match status" value="1"/>
</dbReference>
<evidence type="ECO:0000313" key="13">
    <source>
        <dbReference type="EMBL" id="CAB4891711.1"/>
    </source>
</evidence>
<feature type="transmembrane region" description="Helical" evidence="10">
    <location>
        <begin position="334"/>
        <end position="355"/>
    </location>
</feature>
<dbReference type="PANTHER" id="PTHR42837:SF2">
    <property type="entry name" value="MEMBRANE METALLOPROTEASE ARASP2, CHLOROPLASTIC-RELATED"/>
    <property type="match status" value="1"/>
</dbReference>
<reference evidence="13" key="1">
    <citation type="submission" date="2020-05" db="EMBL/GenBank/DDBJ databases">
        <authorList>
            <person name="Chiriac C."/>
            <person name="Salcher M."/>
            <person name="Ghai R."/>
            <person name="Kavagutti S V."/>
        </authorList>
    </citation>
    <scope>NUCLEOTIDE SEQUENCE</scope>
</reference>
<dbReference type="InterPro" id="IPR036034">
    <property type="entry name" value="PDZ_sf"/>
</dbReference>
<feature type="transmembrane region" description="Helical" evidence="10">
    <location>
        <begin position="30"/>
        <end position="55"/>
    </location>
</feature>
<gene>
    <name evidence="13" type="ORF">UFOPK3376_02892</name>
</gene>
<evidence type="ECO:0000256" key="1">
    <source>
        <dbReference type="ARBA" id="ARBA00001947"/>
    </source>
</evidence>
<dbReference type="AlphaFoldDB" id="A0A6J7F9I3"/>
<evidence type="ECO:0000256" key="6">
    <source>
        <dbReference type="ARBA" id="ARBA00022833"/>
    </source>
</evidence>
<dbReference type="GO" id="GO:0016020">
    <property type="term" value="C:membrane"/>
    <property type="evidence" value="ECO:0007669"/>
    <property type="project" value="UniProtKB-SubCell"/>
</dbReference>
<evidence type="ECO:0000256" key="10">
    <source>
        <dbReference type="SAM" id="Phobius"/>
    </source>
</evidence>
<feature type="transmembrane region" description="Helical" evidence="10">
    <location>
        <begin position="142"/>
        <end position="166"/>
    </location>
</feature>
<dbReference type="InterPro" id="IPR041489">
    <property type="entry name" value="PDZ_6"/>
</dbReference>
<proteinExistence type="predicted"/>
<evidence type="ECO:0000256" key="4">
    <source>
        <dbReference type="ARBA" id="ARBA00022692"/>
    </source>
</evidence>
<evidence type="ECO:0000259" key="12">
    <source>
        <dbReference type="Pfam" id="PF17820"/>
    </source>
</evidence>
<feature type="domain" description="PDZ" evidence="12">
    <location>
        <begin position="180"/>
        <end position="226"/>
    </location>
</feature>
<keyword evidence="7 10" id="KW-1133">Transmembrane helix</keyword>
<keyword evidence="6" id="KW-0862">Zinc</keyword>
<organism evidence="13">
    <name type="scientific">freshwater metagenome</name>
    <dbReference type="NCBI Taxonomy" id="449393"/>
    <lineage>
        <taxon>unclassified sequences</taxon>
        <taxon>metagenomes</taxon>
        <taxon>ecological metagenomes</taxon>
    </lineage>
</organism>
<dbReference type="SUPFAM" id="SSF50156">
    <property type="entry name" value="PDZ domain-like"/>
    <property type="match status" value="1"/>
</dbReference>
<dbReference type="GO" id="GO:0006508">
    <property type="term" value="P:proteolysis"/>
    <property type="evidence" value="ECO:0007669"/>
    <property type="project" value="UniProtKB-KW"/>
</dbReference>
<dbReference type="CDD" id="cd06163">
    <property type="entry name" value="S2P-M50_PDZ_RseP-like"/>
    <property type="match status" value="1"/>
</dbReference>